<dbReference type="Proteomes" id="UP001239111">
    <property type="component" value="Chromosome 1"/>
</dbReference>
<evidence type="ECO:0000313" key="1">
    <source>
        <dbReference type="EMBL" id="KAJ8681760.1"/>
    </source>
</evidence>
<sequence length="211" mass="23811">MEPTKFVMQIDRASQFLTVLQQQAPDSILLVKQPSIDQSYTSNEALSNECAHASHKVLASTPESEMNMYNAEFCIDIEELIDVSNFPPILEKLTENISEIVKMRLQMLLVTILYISYKIQMNHGYPEDYSPDDDSEEGDGGLAGDITVLGEITVLILRIYNHHTLFPIIVEPRINEVPMVQKADVLDALPNHVSNSINQFDNYSEMIHASI</sequence>
<keyword evidence="2" id="KW-1185">Reference proteome</keyword>
<comment type="caution">
    <text evidence="1">The sequence shown here is derived from an EMBL/GenBank/DDBJ whole genome shotgun (WGS) entry which is preliminary data.</text>
</comment>
<evidence type="ECO:0000313" key="2">
    <source>
        <dbReference type="Proteomes" id="UP001239111"/>
    </source>
</evidence>
<protein>
    <submittedName>
        <fullName evidence="1">Uncharacterized protein</fullName>
    </submittedName>
</protein>
<name>A0ACC2PDX3_9HYME</name>
<gene>
    <name evidence="1" type="ORF">QAD02_017552</name>
</gene>
<organism evidence="1 2">
    <name type="scientific">Eretmocerus hayati</name>
    <dbReference type="NCBI Taxonomy" id="131215"/>
    <lineage>
        <taxon>Eukaryota</taxon>
        <taxon>Metazoa</taxon>
        <taxon>Ecdysozoa</taxon>
        <taxon>Arthropoda</taxon>
        <taxon>Hexapoda</taxon>
        <taxon>Insecta</taxon>
        <taxon>Pterygota</taxon>
        <taxon>Neoptera</taxon>
        <taxon>Endopterygota</taxon>
        <taxon>Hymenoptera</taxon>
        <taxon>Apocrita</taxon>
        <taxon>Proctotrupomorpha</taxon>
        <taxon>Chalcidoidea</taxon>
        <taxon>Aphelinidae</taxon>
        <taxon>Aphelininae</taxon>
        <taxon>Eretmocerus</taxon>
    </lineage>
</organism>
<accession>A0ACC2PDX3</accession>
<dbReference type="EMBL" id="CM056741">
    <property type="protein sequence ID" value="KAJ8681760.1"/>
    <property type="molecule type" value="Genomic_DNA"/>
</dbReference>
<reference evidence="1" key="1">
    <citation type="submission" date="2023-04" db="EMBL/GenBank/DDBJ databases">
        <title>A chromosome-level genome assembly of the parasitoid wasp Eretmocerus hayati.</title>
        <authorList>
            <person name="Zhong Y."/>
            <person name="Liu S."/>
            <person name="Liu Y."/>
        </authorList>
    </citation>
    <scope>NUCLEOTIDE SEQUENCE</scope>
    <source>
        <strain evidence="1">ZJU_SS_LIU_2023</strain>
    </source>
</reference>
<proteinExistence type="predicted"/>